<dbReference type="Proteomes" id="UP001159042">
    <property type="component" value="Unassembled WGS sequence"/>
</dbReference>
<sequence>MEALFRHSKTISCKHKYRRLGHETGYHPLQEIFTEGSFSDSGISDEGSEHEIGERQGRLAAIRRLVRQLEVGLSPDSKARQIMREKLNAAEEELKALQQRCKSLIVRTAACSATVPDRLRQPMLLHFPPSLKKHPAISLNDNRILINFITNVFCLSLKK</sequence>
<proteinExistence type="predicted"/>
<keyword evidence="1" id="KW-0175">Coiled coil</keyword>
<reference evidence="2 3" key="1">
    <citation type="journal article" date="2023" name="Insect Mol. Biol.">
        <title>Genome sequencing provides insights into the evolution of gene families encoding plant cell wall-degrading enzymes in longhorned beetles.</title>
        <authorList>
            <person name="Shin N.R."/>
            <person name="Okamura Y."/>
            <person name="Kirsch R."/>
            <person name="Pauchet Y."/>
        </authorList>
    </citation>
    <scope>NUCLEOTIDE SEQUENCE [LARGE SCALE GENOMIC DNA]</scope>
    <source>
        <strain evidence="2">EAD_L_NR</strain>
    </source>
</reference>
<accession>A0AAV8WAX3</accession>
<organism evidence="2 3">
    <name type="scientific">Exocentrus adspersus</name>
    <dbReference type="NCBI Taxonomy" id="1586481"/>
    <lineage>
        <taxon>Eukaryota</taxon>
        <taxon>Metazoa</taxon>
        <taxon>Ecdysozoa</taxon>
        <taxon>Arthropoda</taxon>
        <taxon>Hexapoda</taxon>
        <taxon>Insecta</taxon>
        <taxon>Pterygota</taxon>
        <taxon>Neoptera</taxon>
        <taxon>Endopterygota</taxon>
        <taxon>Coleoptera</taxon>
        <taxon>Polyphaga</taxon>
        <taxon>Cucujiformia</taxon>
        <taxon>Chrysomeloidea</taxon>
        <taxon>Cerambycidae</taxon>
        <taxon>Lamiinae</taxon>
        <taxon>Acanthocinini</taxon>
        <taxon>Exocentrus</taxon>
    </lineage>
</organism>
<keyword evidence="3" id="KW-1185">Reference proteome</keyword>
<dbReference type="EMBL" id="JANEYG010000004">
    <property type="protein sequence ID" value="KAJ8923716.1"/>
    <property type="molecule type" value="Genomic_DNA"/>
</dbReference>
<evidence type="ECO:0000256" key="1">
    <source>
        <dbReference type="SAM" id="Coils"/>
    </source>
</evidence>
<evidence type="ECO:0000313" key="3">
    <source>
        <dbReference type="Proteomes" id="UP001159042"/>
    </source>
</evidence>
<name>A0AAV8WAX3_9CUCU</name>
<comment type="caution">
    <text evidence="2">The sequence shown here is derived from an EMBL/GenBank/DDBJ whole genome shotgun (WGS) entry which is preliminary data.</text>
</comment>
<dbReference type="AlphaFoldDB" id="A0AAV8WAX3"/>
<gene>
    <name evidence="2" type="ORF">NQ315_010297</name>
</gene>
<feature type="coiled-coil region" evidence="1">
    <location>
        <begin position="80"/>
        <end position="107"/>
    </location>
</feature>
<evidence type="ECO:0000313" key="2">
    <source>
        <dbReference type="EMBL" id="KAJ8923716.1"/>
    </source>
</evidence>
<protein>
    <submittedName>
        <fullName evidence="2">Uncharacterized protein</fullName>
    </submittedName>
</protein>